<dbReference type="eggNOG" id="arCOG00130">
    <property type="taxonomic scope" value="Archaea"/>
</dbReference>
<keyword evidence="5 7" id="KW-1133">Transmembrane helix</keyword>
<dbReference type="Proteomes" id="UP000002061">
    <property type="component" value="Chromosome"/>
</dbReference>
<evidence type="ECO:0000256" key="3">
    <source>
        <dbReference type="ARBA" id="ARBA00022475"/>
    </source>
</evidence>
<keyword evidence="2" id="KW-0813">Transport</keyword>
<organism evidence="9 10">
    <name type="scientific">Methanocaldococcus infernus (strain DSM 11812 / JCM 15783 / ME)</name>
    <dbReference type="NCBI Taxonomy" id="573063"/>
    <lineage>
        <taxon>Archaea</taxon>
        <taxon>Methanobacteriati</taxon>
        <taxon>Methanobacteriota</taxon>
        <taxon>Methanomada group</taxon>
        <taxon>Methanococci</taxon>
        <taxon>Methanococcales</taxon>
        <taxon>Methanocaldococcaceae</taxon>
        <taxon>Methanocaldococcus</taxon>
    </lineage>
</organism>
<feature type="transmembrane region" description="Helical" evidence="7">
    <location>
        <begin position="128"/>
        <end position="146"/>
    </location>
</feature>
<dbReference type="Gene3D" id="1.20.1250.20">
    <property type="entry name" value="MFS general substrate transporter like domains"/>
    <property type="match status" value="1"/>
</dbReference>
<dbReference type="Pfam" id="PF07690">
    <property type="entry name" value="MFS_1"/>
    <property type="match status" value="1"/>
</dbReference>
<feature type="transmembrane region" description="Helical" evidence="7">
    <location>
        <begin position="38"/>
        <end position="57"/>
    </location>
</feature>
<dbReference type="InterPro" id="IPR001958">
    <property type="entry name" value="Tet-R_TetA/multi-R_MdtG-like"/>
</dbReference>
<feature type="transmembrane region" description="Helical" evidence="7">
    <location>
        <begin position="69"/>
        <end position="88"/>
    </location>
</feature>
<comment type="subcellular location">
    <subcellularLocation>
        <location evidence="1">Cell membrane</location>
        <topology evidence="1">Multi-pass membrane protein</topology>
    </subcellularLocation>
</comment>
<feature type="transmembrane region" description="Helical" evidence="7">
    <location>
        <begin position="262"/>
        <end position="283"/>
    </location>
</feature>
<feature type="transmembrane region" description="Helical" evidence="7">
    <location>
        <begin position="355"/>
        <end position="373"/>
    </location>
</feature>
<dbReference type="GO" id="GO:0005886">
    <property type="term" value="C:plasma membrane"/>
    <property type="evidence" value="ECO:0007669"/>
    <property type="project" value="UniProtKB-SubCell"/>
</dbReference>
<dbReference type="AlphaFoldDB" id="D5VQB9"/>
<feature type="transmembrane region" description="Helical" evidence="7">
    <location>
        <begin position="94"/>
        <end position="116"/>
    </location>
</feature>
<feature type="transmembrane region" description="Helical" evidence="7">
    <location>
        <begin position="324"/>
        <end position="349"/>
    </location>
</feature>
<gene>
    <name evidence="9" type="ordered locus">Metin_0100</name>
</gene>
<feature type="transmembrane region" description="Helical" evidence="7">
    <location>
        <begin position="289"/>
        <end position="312"/>
    </location>
</feature>
<evidence type="ECO:0000256" key="1">
    <source>
        <dbReference type="ARBA" id="ARBA00004651"/>
    </source>
</evidence>
<dbReference type="PANTHER" id="PTHR43414:SF6">
    <property type="entry name" value="MULTIDRUG RESISTANCE PROTEIN MDTG"/>
    <property type="match status" value="1"/>
</dbReference>
<evidence type="ECO:0000313" key="10">
    <source>
        <dbReference type="Proteomes" id="UP000002061"/>
    </source>
</evidence>
<evidence type="ECO:0000256" key="6">
    <source>
        <dbReference type="ARBA" id="ARBA00023136"/>
    </source>
</evidence>
<keyword evidence="3" id="KW-1003">Cell membrane</keyword>
<feature type="transmembrane region" description="Helical" evidence="7">
    <location>
        <begin position="7"/>
        <end position="26"/>
    </location>
</feature>
<dbReference type="PROSITE" id="PS50850">
    <property type="entry name" value="MFS"/>
    <property type="match status" value="1"/>
</dbReference>
<keyword evidence="4 7" id="KW-0812">Transmembrane</keyword>
<dbReference type="SUPFAM" id="SSF103473">
    <property type="entry name" value="MFS general substrate transporter"/>
    <property type="match status" value="1"/>
</dbReference>
<dbReference type="CDD" id="cd17325">
    <property type="entry name" value="MFS_MdtG_SLC18_like"/>
    <property type="match status" value="1"/>
</dbReference>
<evidence type="ECO:0000256" key="2">
    <source>
        <dbReference type="ARBA" id="ARBA00022448"/>
    </source>
</evidence>
<evidence type="ECO:0000256" key="7">
    <source>
        <dbReference type="SAM" id="Phobius"/>
    </source>
</evidence>
<dbReference type="GO" id="GO:0022857">
    <property type="term" value="F:transmembrane transporter activity"/>
    <property type="evidence" value="ECO:0007669"/>
    <property type="project" value="InterPro"/>
</dbReference>
<dbReference type="OrthoDB" id="117970at2157"/>
<feature type="transmembrane region" description="Helical" evidence="7">
    <location>
        <begin position="201"/>
        <end position="225"/>
    </location>
</feature>
<keyword evidence="10" id="KW-1185">Reference proteome</keyword>
<evidence type="ECO:0000256" key="5">
    <source>
        <dbReference type="ARBA" id="ARBA00022989"/>
    </source>
</evidence>
<keyword evidence="6 7" id="KW-0472">Membrane</keyword>
<reference evidence="9" key="1">
    <citation type="submission" date="2010-04" db="EMBL/GenBank/DDBJ databases">
        <title>Complete sequence of Methanocaldococcus infernus ME.</title>
        <authorList>
            <consortium name="US DOE Joint Genome Institute"/>
            <person name="Lucas S."/>
            <person name="Copeland A."/>
            <person name="Lapidus A."/>
            <person name="Cheng J.-F."/>
            <person name="Bruce D."/>
            <person name="Goodwin L."/>
            <person name="Pitluck S."/>
            <person name="Munk A.C."/>
            <person name="Detter J.C."/>
            <person name="Han C."/>
            <person name="Tapia R."/>
            <person name="Land M."/>
            <person name="Hauser L."/>
            <person name="Kyrpides N."/>
            <person name="Mikhailova N."/>
            <person name="Sieprawska-Lupa M."/>
            <person name="Whitman W.B."/>
            <person name="Woyke T."/>
        </authorList>
    </citation>
    <scope>NUCLEOTIDE SEQUENCE [LARGE SCALE GENOMIC DNA]</scope>
    <source>
        <strain evidence="9">ME</strain>
    </source>
</reference>
<evidence type="ECO:0000313" key="9">
    <source>
        <dbReference type="EMBL" id="ADG12772.1"/>
    </source>
</evidence>
<feature type="domain" description="Major facilitator superfamily (MFS) profile" evidence="8">
    <location>
        <begin position="4"/>
        <end position="375"/>
    </location>
</feature>
<dbReference type="STRING" id="573063.Metin_0100"/>
<dbReference type="PANTHER" id="PTHR43414">
    <property type="entry name" value="MULTIDRUG RESISTANCE PROTEIN MDTG"/>
    <property type="match status" value="1"/>
</dbReference>
<evidence type="ECO:0000259" key="8">
    <source>
        <dbReference type="PROSITE" id="PS50850"/>
    </source>
</evidence>
<feature type="transmembrane region" description="Helical" evidence="7">
    <location>
        <begin position="231"/>
        <end position="250"/>
    </location>
</feature>
<proteinExistence type="predicted"/>
<dbReference type="InterPro" id="IPR036259">
    <property type="entry name" value="MFS_trans_sf"/>
</dbReference>
<dbReference type="PRINTS" id="PR01035">
    <property type="entry name" value="TCRTETA"/>
</dbReference>
<dbReference type="HOGENOM" id="CLU_001265_10_11_2"/>
<sequence>MKSEAYVIWIVTFTTMLGIGLIAPILSFYAKTLGANNFQVALIFSIFMIARTITQIPAGHLSDIYGKKLFLTLGTFFYGLTTFFYNFVSNIFELLIVRFFTGVFSAFVTPIAGSYISAIAPKEKMGQYMGFFNSAIGMGFGVGPIIGGFLAEHFSIKAPFYFCGFLGILASILSYFKLRDIKFKNKSRGINLKLYLKNKKFLIPFIFNTVILMGNSSVIVFLTIYAYRFGIGLDGSGFLIAFTNIISALLQRKLGSLYDKYGLNIIIVGLLLVSLGFFYLSLADNFYKIMLSLILQAIGSSLISTSLMSYVANLIPIERRGEGLGLFTTSLNFGFMFGSLFFGAIANVIGIGEMYKVVSLFSLIMGFSLFKILKS</sequence>
<name>D5VQB9_METIM</name>
<dbReference type="EMBL" id="CP002009">
    <property type="protein sequence ID" value="ADG12772.1"/>
    <property type="molecule type" value="Genomic_DNA"/>
</dbReference>
<dbReference type="RefSeq" id="WP_013099518.1">
    <property type="nucleotide sequence ID" value="NC_014122.1"/>
</dbReference>
<dbReference type="GeneID" id="9131099"/>
<accession>D5VQB9</accession>
<protein>
    <submittedName>
        <fullName evidence="9">Major facilitator superfamily MFS_1</fullName>
    </submittedName>
</protein>
<dbReference type="InterPro" id="IPR011701">
    <property type="entry name" value="MFS"/>
</dbReference>
<dbReference type="KEGG" id="mif:Metin_0100"/>
<evidence type="ECO:0000256" key="4">
    <source>
        <dbReference type="ARBA" id="ARBA00022692"/>
    </source>
</evidence>
<dbReference type="InterPro" id="IPR020846">
    <property type="entry name" value="MFS_dom"/>
</dbReference>
<feature type="transmembrane region" description="Helical" evidence="7">
    <location>
        <begin position="158"/>
        <end position="178"/>
    </location>
</feature>